<dbReference type="AlphaFoldDB" id="A0A7J6VQ65"/>
<accession>A0A7J6VQ65</accession>
<proteinExistence type="predicted"/>
<gene>
    <name evidence="1" type="ORF">FRX31_023190</name>
</gene>
<sequence length="299" mass="33400">MEIAEDLLGLRSPIVEVKVFKPEWGQIPRFAVLEERGFVHNVLIEMDASLILNILADQEITQSKEVDNWSSYAGKGDGKSNGRKEVCCDDNWHTGAGNTVVTKPGKKQMAHPKWLTWRPLQKQPNQTLQAQAYDRDNQQVTNAIHVCSENSDCPLPPLHIGNSPQAVLTRQGLKTLPSPALINDEATSEIPPGFEQNFEEGEHSQVAETQPEFATQDGSLIRTEEDLRNWIIKLAKPAALQLGLSSNLGVNFIDKTLMEVGARNLKEKNIDTLNEDERERMSYENTNDVLGKIKVPNDV</sequence>
<dbReference type="EMBL" id="JABWDY010028270">
    <property type="protein sequence ID" value="KAF5187226.1"/>
    <property type="molecule type" value="Genomic_DNA"/>
</dbReference>
<protein>
    <submittedName>
        <fullName evidence="1">Uncharacterized protein</fullName>
    </submittedName>
</protein>
<dbReference type="Proteomes" id="UP000554482">
    <property type="component" value="Unassembled WGS sequence"/>
</dbReference>
<evidence type="ECO:0000313" key="1">
    <source>
        <dbReference type="EMBL" id="KAF5187226.1"/>
    </source>
</evidence>
<organism evidence="1 2">
    <name type="scientific">Thalictrum thalictroides</name>
    <name type="common">Rue-anemone</name>
    <name type="synonym">Anemone thalictroides</name>
    <dbReference type="NCBI Taxonomy" id="46969"/>
    <lineage>
        <taxon>Eukaryota</taxon>
        <taxon>Viridiplantae</taxon>
        <taxon>Streptophyta</taxon>
        <taxon>Embryophyta</taxon>
        <taxon>Tracheophyta</taxon>
        <taxon>Spermatophyta</taxon>
        <taxon>Magnoliopsida</taxon>
        <taxon>Ranunculales</taxon>
        <taxon>Ranunculaceae</taxon>
        <taxon>Thalictroideae</taxon>
        <taxon>Thalictrum</taxon>
    </lineage>
</organism>
<comment type="caution">
    <text evidence="1">The sequence shown here is derived from an EMBL/GenBank/DDBJ whole genome shotgun (WGS) entry which is preliminary data.</text>
</comment>
<name>A0A7J6VQ65_THATH</name>
<keyword evidence="2" id="KW-1185">Reference proteome</keyword>
<evidence type="ECO:0000313" key="2">
    <source>
        <dbReference type="Proteomes" id="UP000554482"/>
    </source>
</evidence>
<reference evidence="1 2" key="1">
    <citation type="submission" date="2020-06" db="EMBL/GenBank/DDBJ databases">
        <title>Transcriptomic and genomic resources for Thalictrum thalictroides and T. hernandezii: Facilitating candidate gene discovery in an emerging model plant lineage.</title>
        <authorList>
            <person name="Arias T."/>
            <person name="Riano-Pachon D.M."/>
            <person name="Di Stilio V.S."/>
        </authorList>
    </citation>
    <scope>NUCLEOTIDE SEQUENCE [LARGE SCALE GENOMIC DNA]</scope>
    <source>
        <strain evidence="2">cv. WT478/WT964</strain>
        <tissue evidence="1">Leaves</tissue>
    </source>
</reference>